<dbReference type="SMART" id="SM00332">
    <property type="entry name" value="PP2Cc"/>
    <property type="match status" value="1"/>
</dbReference>
<dbReference type="InterPro" id="IPR003591">
    <property type="entry name" value="Leu-rich_rpt_typical-subtyp"/>
</dbReference>
<dbReference type="SUPFAM" id="SSF81606">
    <property type="entry name" value="PP2C-like"/>
    <property type="match status" value="1"/>
</dbReference>
<dbReference type="Gene3D" id="3.60.40.10">
    <property type="entry name" value="PPM-type phosphatase domain"/>
    <property type="match status" value="1"/>
</dbReference>
<feature type="domain" description="PPM-type phosphatase" evidence="3">
    <location>
        <begin position="571"/>
        <end position="813"/>
    </location>
</feature>
<dbReference type="Pfam" id="PF00481">
    <property type="entry name" value="PP2C"/>
    <property type="match status" value="1"/>
</dbReference>
<evidence type="ECO:0000259" key="3">
    <source>
        <dbReference type="PROSITE" id="PS51746"/>
    </source>
</evidence>
<dbReference type="PANTHER" id="PTHR48051">
    <property type="match status" value="1"/>
</dbReference>
<dbReference type="PROSITE" id="PS51746">
    <property type="entry name" value="PPM_2"/>
    <property type="match status" value="1"/>
</dbReference>
<dbReference type="SMART" id="SM00365">
    <property type="entry name" value="LRR_SD22"/>
    <property type="match status" value="6"/>
</dbReference>
<evidence type="ECO:0000313" key="5">
    <source>
        <dbReference type="Proteomes" id="UP001628156"/>
    </source>
</evidence>
<evidence type="ECO:0000256" key="1">
    <source>
        <dbReference type="ARBA" id="ARBA00022614"/>
    </source>
</evidence>
<dbReference type="InterPro" id="IPR001932">
    <property type="entry name" value="PPM-type_phosphatase-like_dom"/>
</dbReference>
<dbReference type="SMART" id="SM00364">
    <property type="entry name" value="LRR_BAC"/>
    <property type="match status" value="12"/>
</dbReference>
<evidence type="ECO:0000313" key="4">
    <source>
        <dbReference type="EMBL" id="GAB1223829.1"/>
    </source>
</evidence>
<dbReference type="InterPro" id="IPR050216">
    <property type="entry name" value="LRR_domain-containing"/>
</dbReference>
<reference evidence="4 5" key="1">
    <citation type="journal article" date="2019" name="PLoS Negl. Trop. Dis.">
        <title>Whole genome sequencing of Entamoeba nuttalli reveals mammalian host-related molecular signatures and a novel octapeptide-repeat surface protein.</title>
        <authorList>
            <person name="Tanaka M."/>
            <person name="Makiuchi T."/>
            <person name="Komiyama T."/>
            <person name="Shiina T."/>
            <person name="Osaki K."/>
            <person name="Tachibana H."/>
        </authorList>
    </citation>
    <scope>NUCLEOTIDE SEQUENCE [LARGE SCALE GENOMIC DNA]</scope>
    <source>
        <strain evidence="4 5">P19-061405</strain>
    </source>
</reference>
<dbReference type="PROSITE" id="PS51450">
    <property type="entry name" value="LRR"/>
    <property type="match status" value="8"/>
</dbReference>
<comment type="caution">
    <text evidence="4">The sequence shown here is derived from an EMBL/GenBank/DDBJ whole genome shotgun (WGS) entry which is preliminary data.</text>
</comment>
<proteinExistence type="predicted"/>
<dbReference type="InterPro" id="IPR001611">
    <property type="entry name" value="Leu-rich_rpt"/>
</dbReference>
<name>A0ABQ0DLY6_9EUKA</name>
<dbReference type="PRINTS" id="PR00019">
    <property type="entry name" value="LEURICHRPT"/>
</dbReference>
<keyword evidence="1" id="KW-0433">Leucine-rich repeat</keyword>
<organism evidence="4 5">
    <name type="scientific">Entamoeba nuttalli</name>
    <dbReference type="NCBI Taxonomy" id="412467"/>
    <lineage>
        <taxon>Eukaryota</taxon>
        <taxon>Amoebozoa</taxon>
        <taxon>Evosea</taxon>
        <taxon>Archamoebae</taxon>
        <taxon>Mastigamoebida</taxon>
        <taxon>Entamoebidae</taxon>
        <taxon>Entamoeba</taxon>
    </lineage>
</organism>
<keyword evidence="2" id="KW-0677">Repeat</keyword>
<dbReference type="SMART" id="SM00369">
    <property type="entry name" value="LRR_TYP"/>
    <property type="match status" value="9"/>
</dbReference>
<dbReference type="Gene3D" id="3.80.10.10">
    <property type="entry name" value="Ribonuclease Inhibitor"/>
    <property type="match status" value="2"/>
</dbReference>
<dbReference type="Proteomes" id="UP001628156">
    <property type="component" value="Unassembled WGS sequence"/>
</dbReference>
<dbReference type="InterPro" id="IPR036457">
    <property type="entry name" value="PPM-type-like_dom_sf"/>
</dbReference>
<dbReference type="SUPFAM" id="SSF52058">
    <property type="entry name" value="L domain-like"/>
    <property type="match status" value="2"/>
</dbReference>
<dbReference type="PANTHER" id="PTHR48051:SF1">
    <property type="entry name" value="RAS SUPPRESSOR PROTEIN 1"/>
    <property type="match status" value="1"/>
</dbReference>
<keyword evidence="5" id="KW-1185">Reference proteome</keyword>
<dbReference type="Pfam" id="PF13855">
    <property type="entry name" value="LRR_8"/>
    <property type="match status" value="3"/>
</dbReference>
<protein>
    <recommendedName>
        <fullName evidence="3">PPM-type phosphatase domain-containing protein</fullName>
    </recommendedName>
</protein>
<sequence>MSIIEQPNTIIFKAKGLLSFPNEVIKNSNFITTLNLSLNYITEIPNVTFERLNVLALLGNKISFISEKQTKLFPKLHKLDVSQNLLSDVSSLINLTYLSHLDLSQNSITDITPLIQLENLEFLSLSVNHIHSLPDGFTKLRKLKTLDLDHNFFETIPTTICECPLQSINLNGNFIKKIPIEFTKLQTLHMFSIAYNQLTELPSFFSLLSNLNSLDIDHNPLTSISLLASMSISDLVMSDVSFNTLSLHEFITLTRLRIFGGSIKQVNELPPIKTLYLENLGLKKIESIPECNELSLQTNGLTSIPAVNSAIEVLNLKDNLLTQLPDMYPTLQRLDVTKNLLSELPQLHTSLRFLSISCNNFDSFPNNITQLIHLHYLDLSNNKVISIPSSICNLVELEQLRMSFNYICSLPNEISMLSHLRLLNISHNRLYQLPPYLPFSLRTLLINSNHLICLPSIIKNIHLIEIDISCNQLVSIDYLTAIHSLQSINCSYNDIQTIPKEVFEHKKLERLTVCGKRCSGINKLKKNTVVLMTTKTNNGLYSLPVKRSTITTIKRNDNKSKLIYPCNTICSFGISEWKGNRETMEDCLCVIENFIEHGNHLIVLCDGHGGSETSFYCVSRFKETIEKIFIQKPEAGISNILIQTFLELNKNINVCGIKDGSTCLCIFICDKKLYIANTGDCKCLLIKQDGFIQLTVEHRPVIKSEYKRIRENGGYVINDRTNGILALSRSLGDTSIQPILTPTPDIFIREREESDQFLIVACDGVWDFLRNEEVYSIVKKRINFEPSDISSSIRDMAFARGSTDNVSCVVCKF</sequence>
<dbReference type="InterPro" id="IPR032675">
    <property type="entry name" value="LRR_dom_sf"/>
</dbReference>
<evidence type="ECO:0000256" key="2">
    <source>
        <dbReference type="ARBA" id="ARBA00022737"/>
    </source>
</evidence>
<gene>
    <name evidence="4" type="ORF">ENUP19_0162G0021</name>
</gene>
<dbReference type="EMBL" id="BAAFRS010000162">
    <property type="protein sequence ID" value="GAB1223829.1"/>
    <property type="molecule type" value="Genomic_DNA"/>
</dbReference>
<accession>A0ABQ0DLY6</accession>
<dbReference type="CDD" id="cd00143">
    <property type="entry name" value="PP2Cc"/>
    <property type="match status" value="1"/>
</dbReference>